<evidence type="ECO:0000256" key="1">
    <source>
        <dbReference type="ARBA" id="ARBA00023015"/>
    </source>
</evidence>
<dbReference type="InterPro" id="IPR029062">
    <property type="entry name" value="Class_I_gatase-like"/>
</dbReference>
<keyword evidence="1" id="KW-0805">Transcription regulation</keyword>
<keyword evidence="2 5" id="KW-0238">DNA-binding</keyword>
<dbReference type="Pfam" id="PF01965">
    <property type="entry name" value="DJ-1_PfpI"/>
    <property type="match status" value="1"/>
</dbReference>
<dbReference type="PROSITE" id="PS01124">
    <property type="entry name" value="HTH_ARAC_FAMILY_2"/>
    <property type="match status" value="1"/>
</dbReference>
<dbReference type="Gene3D" id="1.10.10.60">
    <property type="entry name" value="Homeodomain-like"/>
    <property type="match status" value="1"/>
</dbReference>
<feature type="domain" description="HTH araC/xylS-type" evidence="4">
    <location>
        <begin position="215"/>
        <end position="313"/>
    </location>
</feature>
<dbReference type="SUPFAM" id="SSF46689">
    <property type="entry name" value="Homeodomain-like"/>
    <property type="match status" value="2"/>
</dbReference>
<evidence type="ECO:0000259" key="4">
    <source>
        <dbReference type="PROSITE" id="PS01124"/>
    </source>
</evidence>
<dbReference type="Proteomes" id="UP000199019">
    <property type="component" value="Unassembled WGS sequence"/>
</dbReference>
<dbReference type="GO" id="GO:0043565">
    <property type="term" value="F:sequence-specific DNA binding"/>
    <property type="evidence" value="ECO:0007669"/>
    <property type="project" value="InterPro"/>
</dbReference>
<organism evidence="5 6">
    <name type="scientific">Pedococcus cremeus</name>
    <dbReference type="NCBI Taxonomy" id="587636"/>
    <lineage>
        <taxon>Bacteria</taxon>
        <taxon>Bacillati</taxon>
        <taxon>Actinomycetota</taxon>
        <taxon>Actinomycetes</taxon>
        <taxon>Micrococcales</taxon>
        <taxon>Intrasporangiaceae</taxon>
        <taxon>Pedococcus</taxon>
    </lineage>
</organism>
<evidence type="ECO:0000313" key="5">
    <source>
        <dbReference type="EMBL" id="SES13445.1"/>
    </source>
</evidence>
<dbReference type="SUPFAM" id="SSF52317">
    <property type="entry name" value="Class I glutamine amidotransferase-like"/>
    <property type="match status" value="1"/>
</dbReference>
<evidence type="ECO:0000256" key="3">
    <source>
        <dbReference type="ARBA" id="ARBA00023163"/>
    </source>
</evidence>
<dbReference type="CDD" id="cd03137">
    <property type="entry name" value="GATase1_AraC_1"/>
    <property type="match status" value="1"/>
</dbReference>
<name>A0A1H9UVE9_9MICO</name>
<dbReference type="STRING" id="587636.SAMN05216199_2131"/>
<dbReference type="SMART" id="SM00342">
    <property type="entry name" value="HTH_ARAC"/>
    <property type="match status" value="1"/>
</dbReference>
<accession>A0A1H9UVE9</accession>
<keyword evidence="6" id="KW-1185">Reference proteome</keyword>
<dbReference type="InterPro" id="IPR052158">
    <property type="entry name" value="INH-QAR"/>
</dbReference>
<sequence>MLRNVAVPLVNTVSPFEFAVACEVFGIDRSEQGVPSFDFAVCSQEPGRPVATAMGFTLTAEHGFDRLAEADLVVVPASGPRHGGIPEALAEQLRAAVERGAWVMSLCSGAFTLGKAGVLDGRRATTHWMHTRELAEDFPEVDVVLDVLYVEDGNVITSAGTAASIDATLHLVRKELGAAAASTIARRMVVPPQRDGGQRQYVEAPLPAVEADSLQPVLEWATENLSADLSVETLARRAMMSERTFARRFRAETGATPHAWVTTQRVLLARRLLEDTDASVEQVASRTGLGTAAILRHHFTRQVGTTPQAYRRTFRCAS</sequence>
<dbReference type="InterPro" id="IPR009057">
    <property type="entry name" value="Homeodomain-like_sf"/>
</dbReference>
<dbReference type="PANTHER" id="PTHR43130:SF3">
    <property type="entry name" value="HTH-TYPE TRANSCRIPTIONAL REGULATOR RV1931C"/>
    <property type="match status" value="1"/>
</dbReference>
<dbReference type="RefSeq" id="WP_091757935.1">
    <property type="nucleotide sequence ID" value="NZ_FOHB01000003.1"/>
</dbReference>
<reference evidence="6" key="1">
    <citation type="submission" date="2016-10" db="EMBL/GenBank/DDBJ databases">
        <authorList>
            <person name="Varghese N."/>
            <person name="Submissions S."/>
        </authorList>
    </citation>
    <scope>NUCLEOTIDE SEQUENCE [LARGE SCALE GENOMIC DNA]</scope>
    <source>
        <strain evidence="6">CGMCC 1.6963</strain>
    </source>
</reference>
<keyword evidence="3" id="KW-0804">Transcription</keyword>
<gene>
    <name evidence="5" type="ORF">SAMN05216199_2131</name>
</gene>
<dbReference type="PANTHER" id="PTHR43130">
    <property type="entry name" value="ARAC-FAMILY TRANSCRIPTIONAL REGULATOR"/>
    <property type="match status" value="1"/>
</dbReference>
<dbReference type="GO" id="GO:0003700">
    <property type="term" value="F:DNA-binding transcription factor activity"/>
    <property type="evidence" value="ECO:0007669"/>
    <property type="project" value="InterPro"/>
</dbReference>
<dbReference type="OrthoDB" id="3194870at2"/>
<dbReference type="Pfam" id="PF12833">
    <property type="entry name" value="HTH_18"/>
    <property type="match status" value="1"/>
</dbReference>
<evidence type="ECO:0000256" key="2">
    <source>
        <dbReference type="ARBA" id="ARBA00023125"/>
    </source>
</evidence>
<dbReference type="Gene3D" id="3.40.50.880">
    <property type="match status" value="1"/>
</dbReference>
<dbReference type="PROSITE" id="PS00041">
    <property type="entry name" value="HTH_ARAC_FAMILY_1"/>
    <property type="match status" value="1"/>
</dbReference>
<dbReference type="InterPro" id="IPR002818">
    <property type="entry name" value="DJ-1/PfpI"/>
</dbReference>
<proteinExistence type="predicted"/>
<dbReference type="AlphaFoldDB" id="A0A1H9UVE9"/>
<dbReference type="InterPro" id="IPR018062">
    <property type="entry name" value="HTH_AraC-typ_CS"/>
</dbReference>
<dbReference type="InterPro" id="IPR018060">
    <property type="entry name" value="HTH_AraC"/>
</dbReference>
<dbReference type="EMBL" id="FOHB01000003">
    <property type="protein sequence ID" value="SES13445.1"/>
    <property type="molecule type" value="Genomic_DNA"/>
</dbReference>
<evidence type="ECO:0000313" key="6">
    <source>
        <dbReference type="Proteomes" id="UP000199019"/>
    </source>
</evidence>
<protein>
    <submittedName>
        <fullName evidence="5">Transcriptional regulator GlxA family, contains an amidase domain and an AraC-type DNA-binding HTH domain</fullName>
    </submittedName>
</protein>